<evidence type="ECO:0000313" key="3">
    <source>
        <dbReference type="Proteomes" id="UP000177152"/>
    </source>
</evidence>
<proteinExistence type="predicted"/>
<dbReference type="AlphaFoldDB" id="A0A1G2K292"/>
<dbReference type="Gene3D" id="1.10.1330.10">
    <property type="entry name" value="Dockerin domain"/>
    <property type="match status" value="1"/>
</dbReference>
<evidence type="ECO:0000313" key="2">
    <source>
        <dbReference type="EMBL" id="OGZ93526.1"/>
    </source>
</evidence>
<dbReference type="InterPro" id="IPR013783">
    <property type="entry name" value="Ig-like_fold"/>
</dbReference>
<name>A0A1G2K292_9BACT</name>
<dbReference type="GO" id="GO:0000272">
    <property type="term" value="P:polysaccharide catabolic process"/>
    <property type="evidence" value="ECO:0007669"/>
    <property type="project" value="InterPro"/>
</dbReference>
<reference evidence="2 3" key="1">
    <citation type="journal article" date="2016" name="Nat. Commun.">
        <title>Thousands of microbial genomes shed light on interconnected biogeochemical processes in an aquifer system.</title>
        <authorList>
            <person name="Anantharaman K."/>
            <person name="Brown C.T."/>
            <person name="Hug L.A."/>
            <person name="Sharon I."/>
            <person name="Castelle C.J."/>
            <person name="Probst A.J."/>
            <person name="Thomas B.C."/>
            <person name="Singh A."/>
            <person name="Wilkins M.J."/>
            <person name="Karaoz U."/>
            <person name="Brodie E.L."/>
            <person name="Williams K.H."/>
            <person name="Hubbard S.S."/>
            <person name="Banfield J.F."/>
        </authorList>
    </citation>
    <scope>NUCLEOTIDE SEQUENCE [LARGE SCALE GENOMIC DNA]</scope>
</reference>
<dbReference type="InterPro" id="IPR036439">
    <property type="entry name" value="Dockerin_dom_sf"/>
</dbReference>
<comment type="caution">
    <text evidence="2">The sequence shown here is derived from an EMBL/GenBank/DDBJ whole genome shotgun (WGS) entry which is preliminary data.</text>
</comment>
<dbReference type="Gene3D" id="2.60.40.10">
    <property type="entry name" value="Immunoglobulins"/>
    <property type="match status" value="1"/>
</dbReference>
<evidence type="ECO:0000256" key="1">
    <source>
        <dbReference type="SAM" id="SignalP"/>
    </source>
</evidence>
<keyword evidence="1" id="KW-0732">Signal</keyword>
<dbReference type="InterPro" id="IPR036116">
    <property type="entry name" value="FN3_sf"/>
</dbReference>
<gene>
    <name evidence="2" type="ORF">A2633_03305</name>
</gene>
<protein>
    <recommendedName>
        <fullName evidence="4">Fibronectin type-III domain-containing protein</fullName>
    </recommendedName>
</protein>
<dbReference type="EMBL" id="MHQC01000057">
    <property type="protein sequence ID" value="OGZ93526.1"/>
    <property type="molecule type" value="Genomic_DNA"/>
</dbReference>
<dbReference type="SUPFAM" id="SSF49265">
    <property type="entry name" value="Fibronectin type III"/>
    <property type="match status" value="1"/>
</dbReference>
<accession>A0A1G2K292</accession>
<feature type="chain" id="PRO_5009583337" description="Fibronectin type-III domain-containing protein" evidence="1">
    <location>
        <begin position="19"/>
        <end position="197"/>
    </location>
</feature>
<evidence type="ECO:0008006" key="4">
    <source>
        <dbReference type="Google" id="ProtNLM"/>
    </source>
</evidence>
<sequence length="197" mass="21904">MSVLLVLCLALVVPRTTAAGTGIFTFTSPVPSINHATGSQYVLIGYNLYWGTSSENYTQWVLIPRCLDCPLPSVEGVQEYHCLAGFTPGTTYYFVVTALYEGDIESDPSNEAVKTMPAPTRPTGNLTDFLSSRDRVDGYDLIYFNKNFGKRIVGTYCYPANFSKWTRDAERSDLNNDGSVDGYDKNILYSNYGKTYP</sequence>
<dbReference type="Proteomes" id="UP000177152">
    <property type="component" value="Unassembled WGS sequence"/>
</dbReference>
<organism evidence="2 3">
    <name type="scientific">Candidatus Sungbacteria bacterium RIFCSPHIGHO2_01_FULL_47_32</name>
    <dbReference type="NCBI Taxonomy" id="1802264"/>
    <lineage>
        <taxon>Bacteria</taxon>
        <taxon>Candidatus Sungiibacteriota</taxon>
    </lineage>
</organism>
<feature type="signal peptide" evidence="1">
    <location>
        <begin position="1"/>
        <end position="18"/>
    </location>
</feature>